<accession>A0A917LFM5</accession>
<gene>
    <name evidence="2" type="ORF">GCM10007304_37120</name>
</gene>
<reference evidence="2" key="2">
    <citation type="submission" date="2020-09" db="EMBL/GenBank/DDBJ databases">
        <authorList>
            <person name="Sun Q."/>
            <person name="Sedlacek I."/>
        </authorList>
    </citation>
    <scope>NUCLEOTIDE SEQUENCE</scope>
    <source>
        <strain evidence="2">CCM 7905</strain>
    </source>
</reference>
<keyword evidence="3" id="KW-1185">Reference proteome</keyword>
<evidence type="ECO:0000259" key="1">
    <source>
        <dbReference type="PROSITE" id="PS51725"/>
    </source>
</evidence>
<organism evidence="2 3">
    <name type="scientific">Rhodococcoides trifolii</name>
    <dbReference type="NCBI Taxonomy" id="908250"/>
    <lineage>
        <taxon>Bacteria</taxon>
        <taxon>Bacillati</taxon>
        <taxon>Actinomycetota</taxon>
        <taxon>Actinomycetes</taxon>
        <taxon>Mycobacteriales</taxon>
        <taxon>Nocardiaceae</taxon>
        <taxon>Rhodococcoides</taxon>
    </lineage>
</organism>
<name>A0A917LFM5_9NOCA</name>
<dbReference type="Gene3D" id="3.30.70.100">
    <property type="match status" value="1"/>
</dbReference>
<protein>
    <recommendedName>
        <fullName evidence="1">ABM domain-containing protein</fullName>
    </recommendedName>
</protein>
<dbReference type="AlphaFoldDB" id="A0A917LFM5"/>
<comment type="caution">
    <text evidence="2">The sequence shown here is derived from an EMBL/GenBank/DDBJ whole genome shotgun (WGS) entry which is preliminary data.</text>
</comment>
<sequence>MSAVVQLEMHLDPTRLDEAEKVIVETLKATREWPGNQGLEVIVDDADPAHVIVVEQWENTAAHDAYAAWRLTPEGANKLGEVVTAKPVKTVFSGRIDLPY</sequence>
<dbReference type="Pfam" id="PF03992">
    <property type="entry name" value="ABM"/>
    <property type="match status" value="1"/>
</dbReference>
<dbReference type="SUPFAM" id="SSF54909">
    <property type="entry name" value="Dimeric alpha+beta barrel"/>
    <property type="match status" value="1"/>
</dbReference>
<reference evidence="2" key="1">
    <citation type="journal article" date="2014" name="Int. J. Syst. Evol. Microbiol.">
        <title>Complete genome sequence of Corynebacterium casei LMG S-19264T (=DSM 44701T), isolated from a smear-ripened cheese.</title>
        <authorList>
            <consortium name="US DOE Joint Genome Institute (JGI-PGF)"/>
            <person name="Walter F."/>
            <person name="Albersmeier A."/>
            <person name="Kalinowski J."/>
            <person name="Ruckert C."/>
        </authorList>
    </citation>
    <scope>NUCLEOTIDE SEQUENCE</scope>
    <source>
        <strain evidence="2">CCM 7905</strain>
    </source>
</reference>
<dbReference type="EMBL" id="BMCU01000004">
    <property type="protein sequence ID" value="GGG19792.1"/>
    <property type="molecule type" value="Genomic_DNA"/>
</dbReference>
<evidence type="ECO:0000313" key="2">
    <source>
        <dbReference type="EMBL" id="GGG19792.1"/>
    </source>
</evidence>
<proteinExistence type="predicted"/>
<dbReference type="InterPro" id="IPR011008">
    <property type="entry name" value="Dimeric_a/b-barrel"/>
</dbReference>
<dbReference type="Proteomes" id="UP000654257">
    <property type="component" value="Unassembled WGS sequence"/>
</dbReference>
<dbReference type="PROSITE" id="PS51725">
    <property type="entry name" value="ABM"/>
    <property type="match status" value="1"/>
</dbReference>
<dbReference type="RefSeq" id="WP_188546380.1">
    <property type="nucleotide sequence ID" value="NZ_BMCU01000004.1"/>
</dbReference>
<feature type="domain" description="ABM" evidence="1">
    <location>
        <begin position="3"/>
        <end position="92"/>
    </location>
</feature>
<evidence type="ECO:0000313" key="3">
    <source>
        <dbReference type="Proteomes" id="UP000654257"/>
    </source>
</evidence>
<dbReference type="InterPro" id="IPR007138">
    <property type="entry name" value="ABM_dom"/>
</dbReference>